<proteinExistence type="predicted"/>
<feature type="chain" id="PRO_5041925089" evidence="1">
    <location>
        <begin position="24"/>
        <end position="321"/>
    </location>
</feature>
<comment type="caution">
    <text evidence="3">The sequence shown here is derived from an EMBL/GenBank/DDBJ whole genome shotgun (WGS) entry which is preliminary data.</text>
</comment>
<dbReference type="InterPro" id="IPR001303">
    <property type="entry name" value="Aldolase_II/adducin_N"/>
</dbReference>
<name>A0AAD7N361_9AGAR</name>
<reference evidence="3" key="1">
    <citation type="submission" date="2023-03" db="EMBL/GenBank/DDBJ databases">
        <title>Massive genome expansion in bonnet fungi (Mycena s.s.) driven by repeated elements and novel gene families across ecological guilds.</title>
        <authorList>
            <consortium name="Lawrence Berkeley National Laboratory"/>
            <person name="Harder C.B."/>
            <person name="Miyauchi S."/>
            <person name="Viragh M."/>
            <person name="Kuo A."/>
            <person name="Thoen E."/>
            <person name="Andreopoulos B."/>
            <person name="Lu D."/>
            <person name="Skrede I."/>
            <person name="Drula E."/>
            <person name="Henrissat B."/>
            <person name="Morin E."/>
            <person name="Kohler A."/>
            <person name="Barry K."/>
            <person name="LaButti K."/>
            <person name="Morin E."/>
            <person name="Salamov A."/>
            <person name="Lipzen A."/>
            <person name="Mereny Z."/>
            <person name="Hegedus B."/>
            <person name="Baldrian P."/>
            <person name="Stursova M."/>
            <person name="Weitz H."/>
            <person name="Taylor A."/>
            <person name="Grigoriev I.V."/>
            <person name="Nagy L.G."/>
            <person name="Martin F."/>
            <person name="Kauserud H."/>
        </authorList>
    </citation>
    <scope>NUCLEOTIDE SEQUENCE</scope>
    <source>
        <strain evidence="3">CBHHK182m</strain>
    </source>
</reference>
<keyword evidence="4" id="KW-1185">Reference proteome</keyword>
<dbReference type="Proteomes" id="UP001215598">
    <property type="component" value="Unassembled WGS sequence"/>
</dbReference>
<dbReference type="EMBL" id="JARKIB010000087">
    <property type="protein sequence ID" value="KAJ7744367.1"/>
    <property type="molecule type" value="Genomic_DNA"/>
</dbReference>
<sequence>MHVYLPATTTVFYVLQALCVVSAQKVPASVLSAAIDLLDASRNVSSLHIHTPSARRRRCVWACLGSKSGEFEPVPDSRTFAIAPALATSQSIVTYEVENATATAAVHADTQNLLRIQSSCWFKLVEDQWRTMTSLWGAFRSTKIFKRFPDVLGVVHSHTQEILPFANQDGVKLVSQIHTAPSVGSEGAPVFDVRKLSKNVLPDNQLHDLDIRTEALGDALARTFSSDSQVVLMRGHRMAVRAPSLREAAFDSFYIKQDATVQLQGILLGGGKAPLGLNKREVTDTATDTSNRLDRAWSLWIGQVDTVELYTNDLRKSTDPD</sequence>
<feature type="signal peptide" evidence="1">
    <location>
        <begin position="1"/>
        <end position="23"/>
    </location>
</feature>
<protein>
    <submittedName>
        <fullName evidence="3">Arad-like aldolase/epimerase</fullName>
    </submittedName>
</protein>
<gene>
    <name evidence="3" type="ORF">B0H16DRAFT_1463239</name>
</gene>
<feature type="domain" description="Class II aldolase/adducin N-terminal" evidence="2">
    <location>
        <begin position="143"/>
        <end position="262"/>
    </location>
</feature>
<dbReference type="SUPFAM" id="SSF53639">
    <property type="entry name" value="AraD/HMP-PK domain-like"/>
    <property type="match status" value="1"/>
</dbReference>
<keyword evidence="1" id="KW-0732">Signal</keyword>
<organism evidence="3 4">
    <name type="scientific">Mycena metata</name>
    <dbReference type="NCBI Taxonomy" id="1033252"/>
    <lineage>
        <taxon>Eukaryota</taxon>
        <taxon>Fungi</taxon>
        <taxon>Dikarya</taxon>
        <taxon>Basidiomycota</taxon>
        <taxon>Agaricomycotina</taxon>
        <taxon>Agaricomycetes</taxon>
        <taxon>Agaricomycetidae</taxon>
        <taxon>Agaricales</taxon>
        <taxon>Marasmiineae</taxon>
        <taxon>Mycenaceae</taxon>
        <taxon>Mycena</taxon>
    </lineage>
</organism>
<accession>A0AAD7N361</accession>
<evidence type="ECO:0000313" key="4">
    <source>
        <dbReference type="Proteomes" id="UP001215598"/>
    </source>
</evidence>
<dbReference type="Gene3D" id="3.40.225.10">
    <property type="entry name" value="Class II aldolase/adducin N-terminal domain"/>
    <property type="match status" value="1"/>
</dbReference>
<dbReference type="AlphaFoldDB" id="A0AAD7N361"/>
<evidence type="ECO:0000259" key="2">
    <source>
        <dbReference type="Pfam" id="PF00596"/>
    </source>
</evidence>
<evidence type="ECO:0000313" key="3">
    <source>
        <dbReference type="EMBL" id="KAJ7744367.1"/>
    </source>
</evidence>
<dbReference type="Pfam" id="PF00596">
    <property type="entry name" value="Aldolase_II"/>
    <property type="match status" value="1"/>
</dbReference>
<dbReference type="InterPro" id="IPR036409">
    <property type="entry name" value="Aldolase_II/adducin_N_sf"/>
</dbReference>
<evidence type="ECO:0000256" key="1">
    <source>
        <dbReference type="SAM" id="SignalP"/>
    </source>
</evidence>